<keyword evidence="2" id="KW-1185">Reference proteome</keyword>
<evidence type="ECO:0000313" key="1">
    <source>
        <dbReference type="EMBL" id="MFD0627135.1"/>
    </source>
</evidence>
<comment type="caution">
    <text evidence="1">The sequence shown here is derived from an EMBL/GenBank/DDBJ whole genome shotgun (WGS) entry which is preliminary data.</text>
</comment>
<gene>
    <name evidence="1" type="ORF">ACFQ2K_35105</name>
</gene>
<reference evidence="2" key="1">
    <citation type="journal article" date="2019" name="Int. J. Syst. Evol. Microbiol.">
        <title>The Global Catalogue of Microorganisms (GCM) 10K type strain sequencing project: providing services to taxonomists for standard genome sequencing and annotation.</title>
        <authorList>
            <consortium name="The Broad Institute Genomics Platform"/>
            <consortium name="The Broad Institute Genome Sequencing Center for Infectious Disease"/>
            <person name="Wu L."/>
            <person name="Ma J."/>
        </authorList>
    </citation>
    <scope>NUCLEOTIDE SEQUENCE [LARGE SCALE GENOMIC DNA]</scope>
    <source>
        <strain evidence="2">JCM 12607</strain>
    </source>
</reference>
<accession>A0ABW2X4S6</accession>
<organism evidence="1 2">
    <name type="scientific">Streptomyces sanglieri</name>
    <dbReference type="NCBI Taxonomy" id="193460"/>
    <lineage>
        <taxon>Bacteria</taxon>
        <taxon>Bacillati</taxon>
        <taxon>Actinomycetota</taxon>
        <taxon>Actinomycetes</taxon>
        <taxon>Kitasatosporales</taxon>
        <taxon>Streptomycetaceae</taxon>
        <taxon>Streptomyces</taxon>
    </lineage>
</organism>
<dbReference type="Proteomes" id="UP001596915">
    <property type="component" value="Unassembled WGS sequence"/>
</dbReference>
<proteinExistence type="predicted"/>
<dbReference type="EMBL" id="JBHTGL010000008">
    <property type="protein sequence ID" value="MFD0627135.1"/>
    <property type="molecule type" value="Genomic_DNA"/>
</dbReference>
<name>A0ABW2X4S6_9ACTN</name>
<sequence>MTHSVPRPTRRRLDAALDGLAVTFRGMTAHPDENNCECHWGSAEELARLKVADRELDPDLLRRTWQAPDWSDHPSVLRRILPQFARFLVAGHTDPYRDSDDIGRSFIRGRWQQWPAEQAAAVREFLEAWWADTLTDPAPVLPAHDLLALIAEASGELRPWLAHWESQSGTTADRHLTAAVDDWEYDLLGDELPWDAWDSEDDGGEKRAELTAWLISHARPRLVAHGAPAELLDRIRLLGLTGDARWDDPHWPGYRY</sequence>
<evidence type="ECO:0000313" key="2">
    <source>
        <dbReference type="Proteomes" id="UP001596915"/>
    </source>
</evidence>
<protein>
    <submittedName>
        <fullName evidence="1">Uncharacterized protein</fullName>
    </submittedName>
</protein>